<feature type="region of interest" description="Disordered" evidence="12">
    <location>
        <begin position="173"/>
        <end position="193"/>
    </location>
</feature>
<evidence type="ECO:0000256" key="1">
    <source>
        <dbReference type="ARBA" id="ARBA00004229"/>
    </source>
</evidence>
<evidence type="ECO:0000313" key="14">
    <source>
        <dbReference type="EMBL" id="KAH7437025.1"/>
    </source>
</evidence>
<dbReference type="InterPro" id="IPR001890">
    <property type="entry name" value="RNA-binding_CRM"/>
</dbReference>
<feature type="compositionally biased region" description="Polar residues" evidence="12">
    <location>
        <begin position="174"/>
        <end position="193"/>
    </location>
</feature>
<dbReference type="Gene3D" id="3.30.110.60">
    <property type="entry name" value="YhbY-like"/>
    <property type="match status" value="4"/>
</dbReference>
<dbReference type="Proteomes" id="UP000825935">
    <property type="component" value="Chromosome 5"/>
</dbReference>
<keyword evidence="7" id="KW-0809">Transit peptide</keyword>
<evidence type="ECO:0000256" key="11">
    <source>
        <dbReference type="SAM" id="Coils"/>
    </source>
</evidence>
<feature type="domain" description="CRM" evidence="13">
    <location>
        <begin position="915"/>
        <end position="1015"/>
    </location>
</feature>
<feature type="coiled-coil region" evidence="11">
    <location>
        <begin position="877"/>
        <end position="904"/>
    </location>
</feature>
<dbReference type="GO" id="GO:0009507">
    <property type="term" value="C:chloroplast"/>
    <property type="evidence" value="ECO:0007669"/>
    <property type="project" value="UniProtKB-SubCell"/>
</dbReference>
<feature type="region of interest" description="Disordered" evidence="12">
    <location>
        <begin position="1431"/>
        <end position="1470"/>
    </location>
</feature>
<feature type="compositionally biased region" description="Basic and acidic residues" evidence="12">
    <location>
        <begin position="141"/>
        <end position="157"/>
    </location>
</feature>
<dbReference type="GO" id="GO:1990904">
    <property type="term" value="C:ribonucleoprotein complex"/>
    <property type="evidence" value="ECO:0007669"/>
    <property type="project" value="UniProtKB-KW"/>
</dbReference>
<comment type="subcellular location">
    <subcellularLocation>
        <location evidence="1">Plastid</location>
        <location evidence="1">Chloroplast</location>
    </subcellularLocation>
</comment>
<organism evidence="14 15">
    <name type="scientific">Ceratopteris richardii</name>
    <name type="common">Triangle waterfern</name>
    <dbReference type="NCBI Taxonomy" id="49495"/>
    <lineage>
        <taxon>Eukaryota</taxon>
        <taxon>Viridiplantae</taxon>
        <taxon>Streptophyta</taxon>
        <taxon>Embryophyta</taxon>
        <taxon>Tracheophyta</taxon>
        <taxon>Polypodiopsida</taxon>
        <taxon>Polypodiidae</taxon>
        <taxon>Polypodiales</taxon>
        <taxon>Pteridineae</taxon>
        <taxon>Pteridaceae</taxon>
        <taxon>Parkerioideae</taxon>
        <taxon>Ceratopteris</taxon>
    </lineage>
</organism>
<feature type="region of interest" description="Disordered" evidence="12">
    <location>
        <begin position="823"/>
        <end position="845"/>
    </location>
</feature>
<feature type="region of interest" description="Disordered" evidence="12">
    <location>
        <begin position="93"/>
        <end position="161"/>
    </location>
</feature>
<sequence>MALAPARLVRAVDPPCPSALSSASVCSSAGVYSQFSYFFFDAPGRRGYASVSASASEAQQLRASGQGHHIQRFRRQADENVPFDDLQVLYGHERGGLSHQPGRDVTERGRSFRGDGNGTRKVWERRKYSSPWKRNGLPQSETRKSFDKPISTQDRRSASSWDSFMQENVAEAYNRSSRQTTDVGTSRNLQGGTTDLESKVHFRQGEQFSDQGQGKASFQQIDYSHRTSASKFDALKQDNNLSHRHHLQESNLYQGRRDSLDRHLQRNSHADAEGNEYGSGGPDDLFHSGTERFKDLIGIREELKRHSNRADLEYLSNSLYGDMNLHATIQKDGSKEMLPAGELWKEETPNAGSEARTELERDQILESSLPMEMSPISRIMQKLRNVDNRIPPLHARERMSFRTDLADDLALPSAREYLSDRRRVQPIREQSEKVPGANRFPWEIENKAKEENSNNPRTRRLKPLSTAELTIPGPELRRLRILALHLKQRVKIGKQGVTKDLVNSIHQRFQTCEVVKVKCEGPPAGNMKQTLETLEERTGGLIIWKAGSAAVIYRGPNYAQPVSEIVDDLLAKKYQSLISSGGPQKNSSNFIRKDAFTEDVFSDKNEAENADGIANVTEQLDSHAIIAQDVHKYLGTGISPDSNNRQRTSQRKRNSGSEFDTLEEYNKEMDEILKELGPRYEEWTGPSPAPVDADLLPSTIPNYTPPYRVLPFGMRPSISNTLATHLRRLSQPLAPHFVIGRDRGLQGLAAAMIKLWEKSEIAKIQVKRGILNTNHERIAEDLKQLTGGFFLCRDKYSMTFFRGKDFLPPEISAILEERQNSAHQLQVEEKGRDERSINFKRSTGNSKPVPSWVTLMDPDEQIRLKRDAANRRRVQIIAHLQRKLKIALYKREKAEKEVHKVEEELNPVAPSDDKENLSEEERFMLRKLGLKMKAFLLVGRRGVFSGVVQNMHLHWKHRELVKIIIKERDPVQLNQTARMLEAESGGTLISVDPTSKGFAIVVYRGKNYTRPPQLRPANLLTKRLALRRSLETQRYRSLTNYIQSLEEEIVHIRAGLNKMKMLEQSDDSTFSDSCDETYNQPMDDGLSEIQSGQSKSIMLLESQETIEGEETSSNESFVEAKDGVPLSKISKRKLKLISEMGPIFRAERLSKMERHAFRKEVFKLSKAAQFHVGRSNPLSAVAKSIRLYFLDHAFVKIGVAYRPRGTSVQDVVEELEDLTGGTAYAQDDFRVVLYRGWPTGEDMPLSQLHDVLTPEQCDVLEEDDEDGVESHLLSHEPNQSFWEVNDEDEAAYKQVALSRNEEFSSDDNGAYNGEGIADLRQGAFCEEDIDDSWLEGFSDEDEVNDEDEAAYKQVALPRSEEFSSDDNGAHNGEGIADLRQGAFCEEDIDDSWLEGFSDEDDEDVDPEDDMGSFISEQVLLRKSEQSSLESFHGSLWSDVSDDEPSEDIDDDDYGNSKSGMEVTGDVMHHL</sequence>
<evidence type="ECO:0000313" key="15">
    <source>
        <dbReference type="Proteomes" id="UP000825935"/>
    </source>
</evidence>
<accession>A0A8T2UTW1</accession>
<dbReference type="PROSITE" id="PS51295">
    <property type="entry name" value="CRM"/>
    <property type="match status" value="4"/>
</dbReference>
<dbReference type="InterPro" id="IPR045278">
    <property type="entry name" value="CRS1/CFM2/CFM3"/>
</dbReference>
<evidence type="ECO:0000256" key="4">
    <source>
        <dbReference type="ARBA" id="ARBA00022664"/>
    </source>
</evidence>
<keyword evidence="11" id="KW-0175">Coiled coil</keyword>
<dbReference type="OrthoDB" id="551352at2759"/>
<keyword evidence="5" id="KW-0677">Repeat</keyword>
<dbReference type="GO" id="GO:0003729">
    <property type="term" value="F:mRNA binding"/>
    <property type="evidence" value="ECO:0007669"/>
    <property type="project" value="InterPro"/>
</dbReference>
<evidence type="ECO:0000256" key="7">
    <source>
        <dbReference type="ARBA" id="ARBA00022946"/>
    </source>
</evidence>
<evidence type="ECO:0000256" key="2">
    <source>
        <dbReference type="ARBA" id="ARBA00022528"/>
    </source>
</evidence>
<dbReference type="SUPFAM" id="SSF75471">
    <property type="entry name" value="YhbY-like"/>
    <property type="match status" value="4"/>
</dbReference>
<proteinExistence type="predicted"/>
<evidence type="ECO:0000259" key="13">
    <source>
        <dbReference type="PROSITE" id="PS51295"/>
    </source>
</evidence>
<feature type="region of interest" description="Disordered" evidence="12">
    <location>
        <begin position="1393"/>
        <end position="1415"/>
    </location>
</feature>
<dbReference type="SMART" id="SM01103">
    <property type="entry name" value="CRS1_YhbY"/>
    <property type="match status" value="4"/>
</dbReference>
<keyword evidence="15" id="KW-1185">Reference proteome</keyword>
<dbReference type="InterPro" id="IPR035920">
    <property type="entry name" value="YhbY-like_sf"/>
</dbReference>
<feature type="domain" description="CRM" evidence="13">
    <location>
        <begin position="1147"/>
        <end position="1246"/>
    </location>
</feature>
<dbReference type="PANTHER" id="PTHR31846">
    <property type="entry name" value="CRS1 / YHBY (CRM) DOMAIN-CONTAINING PROTEIN"/>
    <property type="match status" value="1"/>
</dbReference>
<feature type="region of interest" description="Disordered" evidence="12">
    <location>
        <begin position="636"/>
        <end position="661"/>
    </location>
</feature>
<feature type="compositionally biased region" description="Acidic residues" evidence="12">
    <location>
        <begin position="1393"/>
        <end position="1410"/>
    </location>
</feature>
<feature type="domain" description="CRM" evidence="13">
    <location>
        <begin position="469"/>
        <end position="565"/>
    </location>
</feature>
<keyword evidence="3" id="KW-0934">Plastid</keyword>
<comment type="caution">
    <text evidence="14">The sequence shown here is derived from an EMBL/GenBank/DDBJ whole genome shotgun (WGS) entry which is preliminary data.</text>
</comment>
<dbReference type="EMBL" id="CM035410">
    <property type="protein sequence ID" value="KAH7437025.1"/>
    <property type="molecule type" value="Genomic_DNA"/>
</dbReference>
<feature type="compositionally biased region" description="Basic and acidic residues" evidence="12">
    <location>
        <begin position="93"/>
        <end position="113"/>
    </location>
</feature>
<protein>
    <recommendedName>
        <fullName evidence="13">CRM domain-containing protein</fullName>
    </recommendedName>
</protein>
<evidence type="ECO:0000256" key="9">
    <source>
        <dbReference type="ARBA" id="ARBA00023274"/>
    </source>
</evidence>
<evidence type="ECO:0000256" key="12">
    <source>
        <dbReference type="SAM" id="MobiDB-lite"/>
    </source>
</evidence>
<keyword evidence="2" id="KW-0150">Chloroplast</keyword>
<keyword evidence="9" id="KW-0687">Ribonucleoprotein</keyword>
<dbReference type="GO" id="GO:0000373">
    <property type="term" value="P:Group II intron splicing"/>
    <property type="evidence" value="ECO:0007669"/>
    <property type="project" value="UniProtKB-ARBA"/>
</dbReference>
<name>A0A8T2UTW1_CERRI</name>
<reference evidence="14" key="1">
    <citation type="submission" date="2021-08" db="EMBL/GenBank/DDBJ databases">
        <title>WGS assembly of Ceratopteris richardii.</title>
        <authorList>
            <person name="Marchant D.B."/>
            <person name="Chen G."/>
            <person name="Jenkins J."/>
            <person name="Shu S."/>
            <person name="Leebens-Mack J."/>
            <person name="Grimwood J."/>
            <person name="Schmutz J."/>
            <person name="Soltis P."/>
            <person name="Soltis D."/>
            <person name="Chen Z.-H."/>
        </authorList>
    </citation>
    <scope>NUCLEOTIDE SEQUENCE</scope>
    <source>
        <strain evidence="14">Whitten #5841</strain>
        <tissue evidence="14">Leaf</tissue>
    </source>
</reference>
<keyword evidence="6 10" id="KW-0694">RNA-binding</keyword>
<evidence type="ECO:0000256" key="5">
    <source>
        <dbReference type="ARBA" id="ARBA00022737"/>
    </source>
</evidence>
<dbReference type="FunFam" id="3.30.110.60:FF:000002">
    <property type="entry name" value="CRS2-associated factor 1, chloroplastic"/>
    <property type="match status" value="1"/>
</dbReference>
<evidence type="ECO:0000256" key="6">
    <source>
        <dbReference type="ARBA" id="ARBA00022884"/>
    </source>
</evidence>
<keyword evidence="8" id="KW-0508">mRNA splicing</keyword>
<feature type="domain" description="CRM" evidence="13">
    <location>
        <begin position="716"/>
        <end position="813"/>
    </location>
</feature>
<feature type="compositionally biased region" description="Acidic residues" evidence="12">
    <location>
        <begin position="1439"/>
        <end position="1453"/>
    </location>
</feature>
<dbReference type="GO" id="GO:0006397">
    <property type="term" value="P:mRNA processing"/>
    <property type="evidence" value="ECO:0007669"/>
    <property type="project" value="UniProtKB-KW"/>
</dbReference>
<feature type="compositionally biased region" description="Basic and acidic residues" evidence="12">
    <location>
        <begin position="823"/>
        <end position="837"/>
    </location>
</feature>
<dbReference type="PANTHER" id="PTHR31846:SF7">
    <property type="entry name" value="CRS1 _ YHBY (CRM) DOMAIN-CONTAINING PROTEIN"/>
    <property type="match status" value="1"/>
</dbReference>
<gene>
    <name evidence="14" type="ORF">KP509_05G053300</name>
</gene>
<keyword evidence="4" id="KW-0507">mRNA processing</keyword>
<evidence type="ECO:0000256" key="10">
    <source>
        <dbReference type="PROSITE-ProRule" id="PRU00626"/>
    </source>
</evidence>
<evidence type="ECO:0000256" key="8">
    <source>
        <dbReference type="ARBA" id="ARBA00023187"/>
    </source>
</evidence>
<evidence type="ECO:0000256" key="3">
    <source>
        <dbReference type="ARBA" id="ARBA00022640"/>
    </source>
</evidence>
<dbReference type="Pfam" id="PF01985">
    <property type="entry name" value="CRS1_YhbY"/>
    <property type="match status" value="4"/>
</dbReference>